<sequence length="355" mass="39909">MALSNTSQGAIIISVFLLPILTYILYTRFFLRKSSTPLPPPTEITRLFIHPIKSCHGISVPSARLLPTGLDLDRQWMWVTYPDHKFLTIRNLSKMTLIRITYDDKTDKLTVSAPAPNSVDEKLHFEIPAHPSQQWLDENTETVLATVWSTMTPAHRYSTSLTAPFNAFFGQEVRLVYKPSVSDSPRALIGNGAKQYLGRAASVCFADLMPVLIGCESSIAELNERLKGAEGLNIDVTRFRPNILVKGHEPWSEDRWKSVRISQSSSIKGGGSGLELDVVARCARCHVPNVDPETAEEHKRQPWDTMMKYRRVDPGITFKPCFGMLCVPRLEGEVRVGDVLEVTKTTDNHRYIKGM</sequence>
<evidence type="ECO:0000313" key="4">
    <source>
        <dbReference type="Proteomes" id="UP000800093"/>
    </source>
</evidence>
<keyword evidence="1" id="KW-0472">Membrane</keyword>
<dbReference type="PROSITE" id="PS51340">
    <property type="entry name" value="MOSC"/>
    <property type="match status" value="1"/>
</dbReference>
<keyword evidence="1" id="KW-0812">Transmembrane</keyword>
<dbReference type="AlphaFoldDB" id="A0A9P4K422"/>
<dbReference type="InterPro" id="IPR011037">
    <property type="entry name" value="Pyrv_Knase-like_insert_dom_sf"/>
</dbReference>
<keyword evidence="1" id="KW-1133">Transmembrane helix</keyword>
<dbReference type="GO" id="GO:0003824">
    <property type="term" value="F:catalytic activity"/>
    <property type="evidence" value="ECO:0007669"/>
    <property type="project" value="InterPro"/>
</dbReference>
<reference evidence="4" key="1">
    <citation type="journal article" date="2020" name="Stud. Mycol.">
        <title>101 Dothideomycetes genomes: A test case for predicting lifestyles and emergence of pathogens.</title>
        <authorList>
            <person name="Haridas S."/>
            <person name="Albert R."/>
            <person name="Binder M."/>
            <person name="Bloem J."/>
            <person name="LaButti K."/>
            <person name="Salamov A."/>
            <person name="Andreopoulos B."/>
            <person name="Baker S."/>
            <person name="Barry K."/>
            <person name="Bills G."/>
            <person name="Bluhm B."/>
            <person name="Cannon C."/>
            <person name="Castanera R."/>
            <person name="Culley D."/>
            <person name="Daum C."/>
            <person name="Ezra D."/>
            <person name="Gonzalez J."/>
            <person name="Henrissat B."/>
            <person name="Kuo A."/>
            <person name="Liang C."/>
            <person name="Lipzen A."/>
            <person name="Lutzoni F."/>
            <person name="Magnuson J."/>
            <person name="Mondo S."/>
            <person name="Nolan M."/>
            <person name="Ohm R."/>
            <person name="Pangilinan J."/>
            <person name="Park H.-J."/>
            <person name="Ramirez L."/>
            <person name="Alfaro M."/>
            <person name="Sun H."/>
            <person name="Tritt A."/>
            <person name="Yoshinaga Y."/>
            <person name="Zwiers L.-H."/>
            <person name="Turgeon B."/>
            <person name="Goodwin S."/>
            <person name="Spatafora J."/>
            <person name="Crous P."/>
            <person name="Grigoriev I."/>
        </authorList>
    </citation>
    <scope>NUCLEOTIDE SEQUENCE [LARGE SCALE GENOMIC DNA]</scope>
    <source>
        <strain evidence="4">CBS 304.66</strain>
    </source>
</reference>
<dbReference type="SUPFAM" id="SSF50800">
    <property type="entry name" value="PK beta-barrel domain-like"/>
    <property type="match status" value="1"/>
</dbReference>
<comment type="caution">
    <text evidence="3">The sequence shown here is derived from an EMBL/GenBank/DDBJ whole genome shotgun (WGS) entry which is preliminary data.</text>
</comment>
<dbReference type="GO" id="GO:0030151">
    <property type="term" value="F:molybdenum ion binding"/>
    <property type="evidence" value="ECO:0007669"/>
    <property type="project" value="InterPro"/>
</dbReference>
<dbReference type="OrthoDB" id="17255at2759"/>
<name>A0A9P4K422_9PLEO</name>
<protein>
    <submittedName>
        <fullName evidence="3">MOSC-domain-containing protein</fullName>
    </submittedName>
</protein>
<dbReference type="PANTHER" id="PTHR14237">
    <property type="entry name" value="MOLYBDOPTERIN COFACTOR SULFURASE MOSC"/>
    <property type="match status" value="1"/>
</dbReference>
<dbReference type="GO" id="GO:0030170">
    <property type="term" value="F:pyridoxal phosphate binding"/>
    <property type="evidence" value="ECO:0007669"/>
    <property type="project" value="InterPro"/>
</dbReference>
<dbReference type="InterPro" id="IPR005303">
    <property type="entry name" value="MOCOS_middle"/>
</dbReference>
<dbReference type="EMBL" id="ML986699">
    <property type="protein sequence ID" value="KAF2259765.1"/>
    <property type="molecule type" value="Genomic_DNA"/>
</dbReference>
<evidence type="ECO:0000313" key="3">
    <source>
        <dbReference type="EMBL" id="KAF2259765.1"/>
    </source>
</evidence>
<gene>
    <name evidence="3" type="ORF">CC78DRAFT_524364</name>
</gene>
<dbReference type="InterPro" id="IPR005302">
    <property type="entry name" value="MoCF_Sase_C"/>
</dbReference>
<feature type="domain" description="MOSC" evidence="2">
    <location>
        <begin position="186"/>
        <end position="343"/>
    </location>
</feature>
<feature type="transmembrane region" description="Helical" evidence="1">
    <location>
        <begin position="6"/>
        <end position="26"/>
    </location>
</feature>
<evidence type="ECO:0000256" key="1">
    <source>
        <dbReference type="SAM" id="Phobius"/>
    </source>
</evidence>
<dbReference type="PANTHER" id="PTHR14237:SF19">
    <property type="entry name" value="MITOCHONDRIAL AMIDOXIME REDUCING COMPONENT 1"/>
    <property type="match status" value="1"/>
</dbReference>
<organism evidence="3 4">
    <name type="scientific">Lojkania enalia</name>
    <dbReference type="NCBI Taxonomy" id="147567"/>
    <lineage>
        <taxon>Eukaryota</taxon>
        <taxon>Fungi</taxon>
        <taxon>Dikarya</taxon>
        <taxon>Ascomycota</taxon>
        <taxon>Pezizomycotina</taxon>
        <taxon>Dothideomycetes</taxon>
        <taxon>Pleosporomycetidae</taxon>
        <taxon>Pleosporales</taxon>
        <taxon>Pleosporales incertae sedis</taxon>
        <taxon>Lojkania</taxon>
    </lineage>
</organism>
<evidence type="ECO:0000259" key="2">
    <source>
        <dbReference type="PROSITE" id="PS51340"/>
    </source>
</evidence>
<dbReference type="Pfam" id="PF03476">
    <property type="entry name" value="MOSC_N"/>
    <property type="match status" value="1"/>
</dbReference>
<dbReference type="Pfam" id="PF03473">
    <property type="entry name" value="MOSC"/>
    <property type="match status" value="1"/>
</dbReference>
<keyword evidence="4" id="KW-1185">Reference proteome</keyword>
<proteinExistence type="predicted"/>
<dbReference type="SUPFAM" id="SSF141673">
    <property type="entry name" value="MOSC N-terminal domain-like"/>
    <property type="match status" value="1"/>
</dbReference>
<accession>A0A9P4K422</accession>
<dbReference type="Proteomes" id="UP000800093">
    <property type="component" value="Unassembled WGS sequence"/>
</dbReference>